<feature type="non-terminal residue" evidence="3">
    <location>
        <position position="848"/>
    </location>
</feature>
<gene>
    <name evidence="3" type="ORF">FOZ62_012068</name>
</gene>
<reference evidence="3 4" key="1">
    <citation type="submission" date="2020-04" db="EMBL/GenBank/DDBJ databases">
        <title>Perkinsus olseni comparative genomics.</title>
        <authorList>
            <person name="Bogema D.R."/>
        </authorList>
    </citation>
    <scope>NUCLEOTIDE SEQUENCE [LARGE SCALE GENOMIC DNA]</scope>
    <source>
        <strain evidence="3">ATCC PRA-205</strain>
    </source>
</reference>
<feature type="non-terminal residue" evidence="3">
    <location>
        <position position="1"/>
    </location>
</feature>
<feature type="region of interest" description="Disordered" evidence="1">
    <location>
        <begin position="411"/>
        <end position="430"/>
    </location>
</feature>
<sequence>ISHLKRERRTLTEWWFEDVIYNHERAKVHKDLRDRSLRLVRAPEFLAICFIGLLAVKVGLFDTLGGDQRLLHLILHLLLRLITVSLGVEEVQESQDEQVECMDDDAEASLFAQGEVPVARSHGVLVLPQSSTSSYKFQAFTVPQLASRFRAVRAESATDNIAILRSCLHPIAVPLGLPGGAQATDTSESILSMLGSLAVKPSCTQEFPWIELLLNALHRRAVRGKDEGLKDKIEQCMNSANIPVPEVAVNPSTPARKKSTTIAADEERDGSSDAERNKRHRGDSSFSGSSPIDPGKIRRRRLVQRRMMCLVRSRQQEFLDGISRRSPSVSTAMQRERATSTSGCDADTCVICFGGNPEPLGHTGILPESPTAVSGSLGRLCFVEVSTYTDIPRPKIPTHEAILPFEEATMASPRRRSSGGAEQQCHQQQQPSMAFFSPGPTSVKAVCGYLRDAPVEWFFSKAILGPEGLEPRGFAWTCCRTSDTSRECGSYGTTVVPYNPSSLDKLHLPGSEVSRWHGYLSGRFGFGITGYWLMSVWTHIEAAQHKGSQTAGVQATVMASVDINDILDWYCNRPCNALLPPAEDRGLEEPPLATTFEGCPTSAARFGLECMQGLVEVLPALQGGMDASQWEKVACATGVEEPPAPPGAGQIPIAFHFGEHISPRYVDTVRGVCFVLAGAIEAYTREVVTAEPSALTPNRTWAWLLDGLVHSARALTGGPNREYLRLICAQMWTGSTCRPYVALSPSYRWFALVMSLLIDGDTEKKMKFYIIRALLYESAAPIRQVKHEMCGQDAALPRDLLAAPSVMEEIAAVGTSDMLLKVVCLLHVLGISDTTVPPSSERYCASYF</sequence>
<evidence type="ECO:0000313" key="3">
    <source>
        <dbReference type="EMBL" id="KAF4752160.1"/>
    </source>
</evidence>
<feature type="transmembrane region" description="Helical" evidence="2">
    <location>
        <begin position="45"/>
        <end position="64"/>
    </location>
</feature>
<keyword evidence="2" id="KW-0472">Membrane</keyword>
<protein>
    <submittedName>
        <fullName evidence="3">Uncharacterized protein</fullName>
    </submittedName>
</protein>
<organism evidence="3 4">
    <name type="scientific">Perkinsus olseni</name>
    <name type="common">Perkinsus atlanticus</name>
    <dbReference type="NCBI Taxonomy" id="32597"/>
    <lineage>
        <taxon>Eukaryota</taxon>
        <taxon>Sar</taxon>
        <taxon>Alveolata</taxon>
        <taxon>Perkinsozoa</taxon>
        <taxon>Perkinsea</taxon>
        <taxon>Perkinsida</taxon>
        <taxon>Perkinsidae</taxon>
        <taxon>Perkinsus</taxon>
    </lineage>
</organism>
<dbReference type="Proteomes" id="UP000574390">
    <property type="component" value="Unassembled WGS sequence"/>
</dbReference>
<evidence type="ECO:0000256" key="2">
    <source>
        <dbReference type="SAM" id="Phobius"/>
    </source>
</evidence>
<dbReference type="AlphaFoldDB" id="A0A7J6U5T2"/>
<proteinExistence type="predicted"/>
<comment type="caution">
    <text evidence="3">The sequence shown here is derived from an EMBL/GenBank/DDBJ whole genome shotgun (WGS) entry which is preliminary data.</text>
</comment>
<dbReference type="EMBL" id="JABANM010002684">
    <property type="protein sequence ID" value="KAF4752160.1"/>
    <property type="molecule type" value="Genomic_DNA"/>
</dbReference>
<name>A0A7J6U5T2_PEROL</name>
<evidence type="ECO:0000256" key="1">
    <source>
        <dbReference type="SAM" id="MobiDB-lite"/>
    </source>
</evidence>
<evidence type="ECO:0000313" key="4">
    <source>
        <dbReference type="Proteomes" id="UP000574390"/>
    </source>
</evidence>
<accession>A0A7J6U5T2</accession>
<feature type="region of interest" description="Disordered" evidence="1">
    <location>
        <begin position="244"/>
        <end position="298"/>
    </location>
</feature>
<keyword evidence="2" id="KW-1133">Transmembrane helix</keyword>
<keyword evidence="2" id="KW-0812">Transmembrane</keyword>